<keyword evidence="1" id="KW-0812">Transmembrane</keyword>
<dbReference type="AlphaFoldDB" id="A0A0X8FA36"/>
<evidence type="ECO:0000313" key="4">
    <source>
        <dbReference type="Proteomes" id="UP000069912"/>
    </source>
</evidence>
<feature type="transmembrane region" description="Helical" evidence="1">
    <location>
        <begin position="41"/>
        <end position="61"/>
    </location>
</feature>
<reference evidence="4" key="2">
    <citation type="submission" date="2016-01" db="EMBL/GenBank/DDBJ databases">
        <title>Six Aerococcus type strain genome sequencing and assembly using PacBio and Illumina Hiseq.</title>
        <authorList>
            <person name="Carkaci D."/>
            <person name="Dargis R."/>
            <person name="Nielsen X.C."/>
            <person name="Skovgaard O."/>
            <person name="Fuursted K."/>
            <person name="Christensen J.J."/>
        </authorList>
    </citation>
    <scope>NUCLEOTIDE SEQUENCE [LARGE SCALE GENOMIC DNA]</scope>
    <source>
        <strain evidence="4">CCUG43001</strain>
    </source>
</reference>
<evidence type="ECO:0000313" key="3">
    <source>
        <dbReference type="EMBL" id="PKZ21717.1"/>
    </source>
</evidence>
<feature type="transmembrane region" description="Helical" evidence="1">
    <location>
        <begin position="7"/>
        <end position="26"/>
    </location>
</feature>
<proteinExistence type="predicted"/>
<evidence type="ECO:0000256" key="1">
    <source>
        <dbReference type="SAM" id="Phobius"/>
    </source>
</evidence>
<organism evidence="2 4">
    <name type="scientific">Aerococcus sanguinicola</name>
    <dbReference type="NCBI Taxonomy" id="119206"/>
    <lineage>
        <taxon>Bacteria</taxon>
        <taxon>Bacillati</taxon>
        <taxon>Bacillota</taxon>
        <taxon>Bacilli</taxon>
        <taxon>Lactobacillales</taxon>
        <taxon>Aerococcaceae</taxon>
        <taxon>Aerococcus</taxon>
    </lineage>
</organism>
<evidence type="ECO:0000313" key="2">
    <source>
        <dbReference type="EMBL" id="AMB93554.1"/>
    </source>
</evidence>
<protein>
    <submittedName>
        <fullName evidence="2">Uncharacterized protein</fullName>
    </submittedName>
</protein>
<reference evidence="2 4" key="1">
    <citation type="journal article" date="2016" name="Genome Announc.">
        <title>Complete Genome Sequences of Aerococcus christensenii CCUG 28831T, Aerococcus sanguinicola CCUG 43001T, Aerococcus urinae CCUG 36881T, Aerococcus urinaeequi CCUG 28094T, Aerococcus urinaehominis CCUG 42038 BT, and Aerococcus viridans CCUG 4311T.</title>
        <authorList>
            <person name="Carkaci D."/>
            <person name="Dargis R."/>
            <person name="Nielsen X.C."/>
            <person name="Skovgaard O."/>
            <person name="Fuursted K."/>
            <person name="Christensen J.J."/>
        </authorList>
    </citation>
    <scope>NUCLEOTIDE SEQUENCE [LARGE SCALE GENOMIC DNA]</scope>
    <source>
        <strain evidence="2 4">CCUG43001</strain>
    </source>
</reference>
<sequence length="67" mass="8066">MEKYKEISFWVIVSIFTIDHFIRLFINPNWGQAIRDVTSSLPLVLKIMITLLFIILLVWLFPYKKHD</sequence>
<dbReference type="KEGG" id="asan:AWM72_01715"/>
<dbReference type="EMBL" id="CP014160">
    <property type="protein sequence ID" value="AMB93554.1"/>
    <property type="molecule type" value="Genomic_DNA"/>
</dbReference>
<keyword evidence="1" id="KW-1133">Transmembrane helix</keyword>
<dbReference type="EMBL" id="PKGY01000003">
    <property type="protein sequence ID" value="PKZ21717.1"/>
    <property type="molecule type" value="Genomic_DNA"/>
</dbReference>
<dbReference type="Proteomes" id="UP000069912">
    <property type="component" value="Chromosome"/>
</dbReference>
<keyword evidence="1" id="KW-0472">Membrane</keyword>
<dbReference type="Proteomes" id="UP000234239">
    <property type="component" value="Unassembled WGS sequence"/>
</dbReference>
<gene>
    <name evidence="2" type="ORF">AWM72_01715</name>
    <name evidence="3" type="ORF">CYJ28_07385</name>
</gene>
<keyword evidence="4" id="KW-1185">Reference proteome</keyword>
<evidence type="ECO:0000313" key="5">
    <source>
        <dbReference type="Proteomes" id="UP000234239"/>
    </source>
</evidence>
<reference evidence="3 5" key="3">
    <citation type="submission" date="2017-12" db="EMBL/GenBank/DDBJ databases">
        <title>Phylogenetic diversity of female urinary microbiome.</title>
        <authorList>
            <person name="Thomas-White K."/>
            <person name="Wolfe A.J."/>
        </authorList>
    </citation>
    <scope>NUCLEOTIDE SEQUENCE [LARGE SCALE GENOMIC DNA]</scope>
    <source>
        <strain evidence="3 5">UMB0139</strain>
    </source>
</reference>
<accession>A0A0X8FA36</accession>
<name>A0A0X8FA36_9LACT</name>